<evidence type="ECO:0000313" key="1">
    <source>
        <dbReference type="EMBL" id="SHO80392.1"/>
    </source>
</evidence>
<accession>A0A1W1EHU8</accession>
<dbReference type="EMBL" id="FRYL01000007">
    <property type="protein sequence ID" value="SHO80392.1"/>
    <property type="molecule type" value="Genomic_DNA"/>
</dbReference>
<name>A0A1W1EHU8_9ZZZZ</name>
<proteinExistence type="predicted"/>
<dbReference type="SUPFAM" id="SSF56935">
    <property type="entry name" value="Porins"/>
    <property type="match status" value="1"/>
</dbReference>
<dbReference type="NCBIfam" id="TIGR02001">
    <property type="entry name" value="gcw_chp"/>
    <property type="match status" value="1"/>
</dbReference>
<dbReference type="Pfam" id="PF09694">
    <property type="entry name" value="Gcw_chp"/>
    <property type="match status" value="1"/>
</dbReference>
<gene>
    <name evidence="1" type="ORF">MNB_SV-15-664</name>
</gene>
<organism evidence="1">
    <name type="scientific">hydrothermal vent metagenome</name>
    <dbReference type="NCBI Taxonomy" id="652676"/>
    <lineage>
        <taxon>unclassified sequences</taxon>
        <taxon>metagenomes</taxon>
        <taxon>ecological metagenomes</taxon>
    </lineage>
</organism>
<sequence length="240" mass="25898">MRKLGLSLVVATSIAFAGGIVEEEPKVVYTPPPVEKSDIEISANMTLASKYIWRGQDQNNKGIAIQGGIDLSYKGFYIGTWASNVDFDTATKTSSIEIDIYGGYKGEVAGIGFDIGAIAYFFPNTYVDMDNTMTEIYLGVSKEIGNFSVGATYSYAMMSANPAIDETYNLQFDASVKTVGDITLAGSYGMIDGADDYYYAISASKTVGKFDLALTYTGVEWDNPLATDEDHIVASISTSF</sequence>
<dbReference type="AlphaFoldDB" id="A0A1W1EHU8"/>
<protein>
    <submittedName>
        <fullName evidence="1">Uncharacterized protein</fullName>
    </submittedName>
</protein>
<dbReference type="InterPro" id="IPR010239">
    <property type="entry name" value="CHP02001"/>
</dbReference>
<reference evidence="1" key="1">
    <citation type="submission" date="2016-10" db="EMBL/GenBank/DDBJ databases">
        <authorList>
            <person name="de Groot N.N."/>
        </authorList>
    </citation>
    <scope>NUCLEOTIDE SEQUENCE</scope>
</reference>